<keyword evidence="5" id="KW-0614">Plasmid</keyword>
<dbReference type="PANTHER" id="PTHR33154:SF35">
    <property type="entry name" value="TRANSCRIPTIONAL REGULATOR, ARSR FAMILY"/>
    <property type="match status" value="1"/>
</dbReference>
<protein>
    <submittedName>
        <fullName evidence="5">DUF5937 family protein</fullName>
    </submittedName>
</protein>
<dbReference type="Proteomes" id="UP001164768">
    <property type="component" value="Plasmid pBRV356"/>
</dbReference>
<dbReference type="InterPro" id="IPR036388">
    <property type="entry name" value="WH-like_DNA-bd_sf"/>
</dbReference>
<dbReference type="InterPro" id="IPR045981">
    <property type="entry name" value="DUF5937"/>
</dbReference>
<evidence type="ECO:0000256" key="1">
    <source>
        <dbReference type="ARBA" id="ARBA00023015"/>
    </source>
</evidence>
<sequence>MTIKIKFGNYACQTNETLTQRIQFVYSPLNELFRSLHVLLNPRHHGMNIDWALEAQRSLTDDFFNQLHYFELIYELGTPPIFFNNFEQLTANLDDEIDNLKQFLSHEDPQVVVKSLVQVAQQRENQFIPKMAKSLEWRDYQPTNPHQLLKDLRVNPAKVYEQLFAFIADYRNRVFDQTWVDRSLSQFLVNEIKDQSKYLRDNGFVKLVNHLEVDRLHWQQDQLIVTKPFDQQIDLGNHDVILLVPSYFVWPHLFVDRFAGGVTITYDALNKIKTKVNPDELVSVFKALSDPVRLRMLKYLADEPLTTQSLGQIMTMSASTVSHHLKLLKQARLVKTQKDRKFVLYSPTSLIADLIPGFYSYLNQEN</sequence>
<dbReference type="SMART" id="SM00418">
    <property type="entry name" value="HTH_ARSR"/>
    <property type="match status" value="1"/>
</dbReference>
<dbReference type="Pfam" id="PF01022">
    <property type="entry name" value="HTH_5"/>
    <property type="match status" value="1"/>
</dbReference>
<geneLocation type="plasmid" evidence="5 6">
    <name>pBRV356</name>
</geneLocation>
<dbReference type="GO" id="GO:0003677">
    <property type="term" value="F:DNA binding"/>
    <property type="evidence" value="ECO:0007669"/>
    <property type="project" value="UniProtKB-KW"/>
</dbReference>
<evidence type="ECO:0000259" key="4">
    <source>
        <dbReference type="PROSITE" id="PS50987"/>
    </source>
</evidence>
<dbReference type="PROSITE" id="PS50987">
    <property type="entry name" value="HTH_ARSR_2"/>
    <property type="match status" value="1"/>
</dbReference>
<dbReference type="Pfam" id="PF19361">
    <property type="entry name" value="DUF5937"/>
    <property type="match status" value="1"/>
</dbReference>
<dbReference type="CDD" id="cd00090">
    <property type="entry name" value="HTH_ARSR"/>
    <property type="match status" value="1"/>
</dbReference>
<feature type="domain" description="HTH arsR-type" evidence="4">
    <location>
        <begin position="272"/>
        <end position="366"/>
    </location>
</feature>
<dbReference type="PANTHER" id="PTHR33154">
    <property type="entry name" value="TRANSCRIPTIONAL REGULATOR, ARSR FAMILY"/>
    <property type="match status" value="1"/>
</dbReference>
<name>A0AB38X978_LEVBR</name>
<evidence type="ECO:0000256" key="2">
    <source>
        <dbReference type="ARBA" id="ARBA00023125"/>
    </source>
</evidence>
<proteinExistence type="predicted"/>
<organism evidence="5 6">
    <name type="scientific">Levilactobacillus brevis</name>
    <name type="common">Lactobacillus brevis</name>
    <dbReference type="NCBI Taxonomy" id="1580"/>
    <lineage>
        <taxon>Bacteria</taxon>
        <taxon>Bacillati</taxon>
        <taxon>Bacillota</taxon>
        <taxon>Bacilli</taxon>
        <taxon>Lactobacillales</taxon>
        <taxon>Lactobacillaceae</taxon>
        <taxon>Levilactobacillus</taxon>
    </lineage>
</organism>
<dbReference type="Gene3D" id="1.10.10.10">
    <property type="entry name" value="Winged helix-like DNA-binding domain superfamily/Winged helix DNA-binding domain"/>
    <property type="match status" value="1"/>
</dbReference>
<dbReference type="InterPro" id="IPR051081">
    <property type="entry name" value="HTH_MetalResp_TranReg"/>
</dbReference>
<evidence type="ECO:0000313" key="5">
    <source>
        <dbReference type="EMBL" id="WAD03229.1"/>
    </source>
</evidence>
<gene>
    <name evidence="5" type="ORF">ORR04_13985</name>
</gene>
<evidence type="ECO:0000256" key="3">
    <source>
        <dbReference type="ARBA" id="ARBA00023163"/>
    </source>
</evidence>
<reference evidence="5" key="1">
    <citation type="submission" date="2022-11" db="EMBL/GenBank/DDBJ databases">
        <title>Whole genome sequence of Levilactobacillus brevis SMB091.</title>
        <authorList>
            <person name="Kim J.-M."/>
            <person name="Kim O.-C."/>
            <person name="Choi Y.H."/>
            <person name="Han N.S."/>
            <person name="Hurh B."/>
        </authorList>
    </citation>
    <scope>NUCLEOTIDE SEQUENCE</scope>
    <source>
        <strain evidence="5">SMB091</strain>
        <plasmid evidence="5">pBRV356</plasmid>
    </source>
</reference>
<dbReference type="GO" id="GO:0003700">
    <property type="term" value="F:DNA-binding transcription factor activity"/>
    <property type="evidence" value="ECO:0007669"/>
    <property type="project" value="InterPro"/>
</dbReference>
<keyword evidence="1" id="KW-0805">Transcription regulation</keyword>
<dbReference type="AlphaFoldDB" id="A0AB38X978"/>
<accession>A0AB38X978</accession>
<keyword evidence="2" id="KW-0238">DNA-binding</keyword>
<dbReference type="EMBL" id="CP113124">
    <property type="protein sequence ID" value="WAD03229.1"/>
    <property type="molecule type" value="Genomic_DNA"/>
</dbReference>
<dbReference type="InterPro" id="IPR001845">
    <property type="entry name" value="HTH_ArsR_DNA-bd_dom"/>
</dbReference>
<dbReference type="NCBIfam" id="NF033788">
    <property type="entry name" value="HTH_metalloreg"/>
    <property type="match status" value="1"/>
</dbReference>
<dbReference type="RefSeq" id="WP_252772990.1">
    <property type="nucleotide sequence ID" value="NZ_CP113124.1"/>
</dbReference>
<keyword evidence="3" id="KW-0804">Transcription</keyword>
<dbReference type="SUPFAM" id="SSF46785">
    <property type="entry name" value="Winged helix' DNA-binding domain"/>
    <property type="match status" value="1"/>
</dbReference>
<dbReference type="InterPro" id="IPR011991">
    <property type="entry name" value="ArsR-like_HTH"/>
</dbReference>
<evidence type="ECO:0000313" key="6">
    <source>
        <dbReference type="Proteomes" id="UP001164768"/>
    </source>
</evidence>
<dbReference type="InterPro" id="IPR036390">
    <property type="entry name" value="WH_DNA-bd_sf"/>
</dbReference>
<dbReference type="PRINTS" id="PR00778">
    <property type="entry name" value="HTHARSR"/>
</dbReference>